<comment type="caution">
    <text evidence="2">The sequence shown here is derived from an EMBL/GenBank/DDBJ whole genome shotgun (WGS) entry which is preliminary data.</text>
</comment>
<dbReference type="eggNOG" id="COG1278">
    <property type="taxonomic scope" value="Bacteria"/>
</dbReference>
<dbReference type="PROSITE" id="PS51857">
    <property type="entry name" value="CSD_2"/>
    <property type="match status" value="1"/>
</dbReference>
<dbReference type="EMBL" id="AVPJ01000017">
    <property type="protein sequence ID" value="KGN30624.1"/>
    <property type="molecule type" value="Genomic_DNA"/>
</dbReference>
<protein>
    <submittedName>
        <fullName evidence="2">Cold-shock protein</fullName>
    </submittedName>
</protein>
<name>A0A0A0J1N3_9MICO</name>
<dbReference type="Pfam" id="PF00313">
    <property type="entry name" value="CSD"/>
    <property type="match status" value="1"/>
</dbReference>
<proteinExistence type="predicted"/>
<dbReference type="PRINTS" id="PR00050">
    <property type="entry name" value="COLDSHOCK"/>
</dbReference>
<dbReference type="InterPro" id="IPR050181">
    <property type="entry name" value="Cold_shock_domain"/>
</dbReference>
<evidence type="ECO:0000313" key="3">
    <source>
        <dbReference type="Proteomes" id="UP000030002"/>
    </source>
</evidence>
<evidence type="ECO:0000313" key="2">
    <source>
        <dbReference type="EMBL" id="KGN30624.1"/>
    </source>
</evidence>
<dbReference type="STRING" id="1385520.N802_06405"/>
<dbReference type="AlphaFoldDB" id="A0A0A0J1N3"/>
<dbReference type="PANTHER" id="PTHR11544">
    <property type="entry name" value="COLD SHOCK DOMAIN CONTAINING PROTEINS"/>
    <property type="match status" value="1"/>
</dbReference>
<feature type="domain" description="CSD" evidence="1">
    <location>
        <begin position="1"/>
        <end position="67"/>
    </location>
</feature>
<dbReference type="Proteomes" id="UP000030002">
    <property type="component" value="Unassembled WGS sequence"/>
</dbReference>
<accession>A0A0A0J1N3</accession>
<dbReference type="InterPro" id="IPR002059">
    <property type="entry name" value="CSP_DNA-bd"/>
</dbReference>
<dbReference type="InterPro" id="IPR012340">
    <property type="entry name" value="NA-bd_OB-fold"/>
</dbReference>
<dbReference type="SUPFAM" id="SSF50249">
    <property type="entry name" value="Nucleic acid-binding proteins"/>
    <property type="match status" value="1"/>
</dbReference>
<dbReference type="OrthoDB" id="7477356at2"/>
<gene>
    <name evidence="2" type="ORF">N802_06405</name>
</gene>
<organism evidence="2 3">
    <name type="scientific">Knoellia sinensis KCTC 19936</name>
    <dbReference type="NCBI Taxonomy" id="1385520"/>
    <lineage>
        <taxon>Bacteria</taxon>
        <taxon>Bacillati</taxon>
        <taxon>Actinomycetota</taxon>
        <taxon>Actinomycetes</taxon>
        <taxon>Micrococcales</taxon>
        <taxon>Intrasporangiaceae</taxon>
        <taxon>Knoellia</taxon>
    </lineage>
</organism>
<keyword evidence="3" id="KW-1185">Reference proteome</keyword>
<dbReference type="InterPro" id="IPR011129">
    <property type="entry name" value="CSD"/>
</dbReference>
<dbReference type="GO" id="GO:0003676">
    <property type="term" value="F:nucleic acid binding"/>
    <property type="evidence" value="ECO:0007669"/>
    <property type="project" value="InterPro"/>
</dbReference>
<dbReference type="RefSeq" id="WP_035918343.1">
    <property type="nucleotide sequence ID" value="NZ_AVPJ01000017.1"/>
</dbReference>
<reference evidence="2 3" key="1">
    <citation type="submission" date="2013-08" db="EMBL/GenBank/DDBJ databases">
        <title>The genome sequence of Knoellia sinensis.</title>
        <authorList>
            <person name="Zhu W."/>
            <person name="Wang G."/>
        </authorList>
    </citation>
    <scope>NUCLEOTIDE SEQUENCE [LARGE SCALE GENOMIC DNA]</scope>
    <source>
        <strain evidence="2 3">KCTC 19936</strain>
    </source>
</reference>
<dbReference type="Gene3D" id="2.40.50.140">
    <property type="entry name" value="Nucleic acid-binding proteins"/>
    <property type="match status" value="1"/>
</dbReference>
<dbReference type="SMART" id="SM00357">
    <property type="entry name" value="CSP"/>
    <property type="match status" value="1"/>
</dbReference>
<sequence>MPTGKVKFYDSEKGFGFVSTDDPTEGGDVFVPSSALPEGVTSLKNGARIEFGIVEGRRGAQALSVRLLEPAASVTANRKARDRKPAEDMVVIVEDLITLLDSVQSSLRRGHYPDKGHGKKVAQVLRAVADDLDA</sequence>
<evidence type="ECO:0000259" key="1">
    <source>
        <dbReference type="PROSITE" id="PS51857"/>
    </source>
</evidence>